<feature type="compositionally biased region" description="Basic residues" evidence="3">
    <location>
        <begin position="46"/>
        <end position="59"/>
    </location>
</feature>
<dbReference type="InterPro" id="IPR045185">
    <property type="entry name" value="PUB22/23/24-like"/>
</dbReference>
<dbReference type="PANTHER" id="PTHR22849">
    <property type="entry name" value="WDSAM1 PROTEIN"/>
    <property type="match status" value="1"/>
</dbReference>
<reference evidence="5" key="1">
    <citation type="submission" date="2020-07" db="EMBL/GenBank/DDBJ databases">
        <authorList>
            <person name="Lin J."/>
        </authorList>
    </citation>
    <scope>NUCLEOTIDE SEQUENCE</scope>
</reference>
<comment type="function">
    <text evidence="2">Functions as an E3 ubiquitin ligase.</text>
</comment>
<evidence type="ECO:0000259" key="4">
    <source>
        <dbReference type="Pfam" id="PF25598"/>
    </source>
</evidence>
<dbReference type="SUPFAM" id="SSF48371">
    <property type="entry name" value="ARM repeat"/>
    <property type="match status" value="1"/>
</dbReference>
<protein>
    <recommendedName>
        <fullName evidence="2 4">U-box domain-containing protein</fullName>
        <ecNumber evidence="2">2.3.2.27</ecNumber>
    </recommendedName>
    <alternativeName>
        <fullName evidence="2">RING-type E3 ubiquitin transferase PUB</fullName>
    </alternativeName>
</protein>
<evidence type="ECO:0000313" key="5">
    <source>
        <dbReference type="EMBL" id="CAD1826759.1"/>
    </source>
</evidence>
<comment type="catalytic activity">
    <reaction evidence="2">
        <text>S-ubiquitinyl-[E2 ubiquitin-conjugating enzyme]-L-cysteine + [acceptor protein]-L-lysine = [E2 ubiquitin-conjugating enzyme]-L-cysteine + N(6)-ubiquitinyl-[acceptor protein]-L-lysine.</text>
        <dbReference type="EC" id="2.3.2.27"/>
    </reaction>
</comment>
<sequence length="450" mass="48697">MIGRFAGDVVDQYGLEDPADEEKPSREFRNGSPDSGALPLPDLARPHARPGHGGYRHHLRPAEHRDVARARQRKLPRDRPACRQRGAHPQPRNSPDDSGLVRLEPRPRDRADTHPRVPVTRTDVAEILQEIAVSGRRGDGPRCGELAGKLKGLGKESERNRRCIASGGAARVLSASLSQLARESIDASRSAVFQEILSALTVFSPLDEESLRHIGSRGSLRSIVSILRNGDLAGRLSAVLVLKELVSSLHSEGIDAVARTDGLSEALVKLIEKPISPQATKVSLIATYYMVSSSNIAASKFVELGLVPLLLENLVDAEKSVCEKALGVLDGLFSCERGRERGYDNALAVPVLVKKMFRVSDLATEFAVSALWKLCRNYNKEAGKRGGDAGGCLNEALQVGAFQKLLLLLQVGCSGSTKERASDLLKILNGSRGSAECIESVDFKGLKRSF</sequence>
<dbReference type="AlphaFoldDB" id="A0A6V7P7H5"/>
<keyword evidence="2" id="KW-0808">Transferase</keyword>
<dbReference type="EC" id="2.3.2.27" evidence="2"/>
<feature type="compositionally biased region" description="Basic and acidic residues" evidence="3">
    <location>
        <begin position="60"/>
        <end position="81"/>
    </location>
</feature>
<comment type="pathway">
    <text evidence="2">Protein modification; protein ubiquitination.</text>
</comment>
<gene>
    <name evidence="5" type="ORF">CB5_LOCUS9970</name>
</gene>
<dbReference type="PANTHER" id="PTHR22849:SF161">
    <property type="entry name" value="U-BOX DOMAIN-CONTAINING PROTEIN"/>
    <property type="match status" value="1"/>
</dbReference>
<dbReference type="Gene3D" id="1.25.10.10">
    <property type="entry name" value="Leucine-rich Repeat Variant"/>
    <property type="match status" value="1"/>
</dbReference>
<evidence type="ECO:0000256" key="3">
    <source>
        <dbReference type="SAM" id="MobiDB-lite"/>
    </source>
</evidence>
<organism evidence="5">
    <name type="scientific">Ananas comosus var. bracteatus</name>
    <name type="common">red pineapple</name>
    <dbReference type="NCBI Taxonomy" id="296719"/>
    <lineage>
        <taxon>Eukaryota</taxon>
        <taxon>Viridiplantae</taxon>
        <taxon>Streptophyta</taxon>
        <taxon>Embryophyta</taxon>
        <taxon>Tracheophyta</taxon>
        <taxon>Spermatophyta</taxon>
        <taxon>Magnoliopsida</taxon>
        <taxon>Liliopsida</taxon>
        <taxon>Poales</taxon>
        <taxon>Bromeliaceae</taxon>
        <taxon>Bromelioideae</taxon>
        <taxon>Ananas</taxon>
    </lineage>
</organism>
<feature type="compositionally biased region" description="Basic and acidic residues" evidence="3">
    <location>
        <begin position="103"/>
        <end position="115"/>
    </location>
</feature>
<feature type="domain" description="U-box" evidence="4">
    <location>
        <begin position="124"/>
        <end position="444"/>
    </location>
</feature>
<dbReference type="GO" id="GO:0016567">
    <property type="term" value="P:protein ubiquitination"/>
    <property type="evidence" value="ECO:0007669"/>
    <property type="project" value="UniProtKB-UniRule"/>
</dbReference>
<accession>A0A6V7P7H5</accession>
<dbReference type="InterPro" id="IPR011989">
    <property type="entry name" value="ARM-like"/>
</dbReference>
<dbReference type="Pfam" id="PF25598">
    <property type="entry name" value="ARM_PUB"/>
    <property type="match status" value="1"/>
</dbReference>
<feature type="region of interest" description="Disordered" evidence="3">
    <location>
        <begin position="1"/>
        <end position="115"/>
    </location>
</feature>
<dbReference type="InterPro" id="IPR016024">
    <property type="entry name" value="ARM-type_fold"/>
</dbReference>
<dbReference type="GO" id="GO:0061630">
    <property type="term" value="F:ubiquitin protein ligase activity"/>
    <property type="evidence" value="ECO:0007669"/>
    <property type="project" value="UniProtKB-UniRule"/>
</dbReference>
<dbReference type="InterPro" id="IPR058678">
    <property type="entry name" value="ARM_PUB"/>
</dbReference>
<proteinExistence type="predicted"/>
<evidence type="ECO:0000256" key="2">
    <source>
        <dbReference type="RuleBase" id="RU369093"/>
    </source>
</evidence>
<name>A0A6V7P7H5_ANACO</name>
<evidence type="ECO:0000256" key="1">
    <source>
        <dbReference type="ARBA" id="ARBA00022786"/>
    </source>
</evidence>
<dbReference type="EMBL" id="LR862146">
    <property type="protein sequence ID" value="CAD1826759.1"/>
    <property type="molecule type" value="Genomic_DNA"/>
</dbReference>
<keyword evidence="1 2" id="KW-0833">Ubl conjugation pathway</keyword>